<reference evidence="2" key="1">
    <citation type="journal article" date="2014" name="Int. J. Syst. Evol. Microbiol.">
        <title>Complete genome sequence of Corynebacterium casei LMG S-19264T (=DSM 44701T), isolated from a smear-ripened cheese.</title>
        <authorList>
            <consortium name="US DOE Joint Genome Institute (JGI-PGF)"/>
            <person name="Walter F."/>
            <person name="Albersmeier A."/>
            <person name="Kalinowski J."/>
            <person name="Ruckert C."/>
        </authorList>
    </citation>
    <scope>NUCLEOTIDE SEQUENCE</scope>
    <source>
        <strain evidence="2">KCTC 32337</strain>
    </source>
</reference>
<gene>
    <name evidence="2" type="ORF">GCM10011274_47590</name>
</gene>
<dbReference type="AlphaFoldDB" id="A0A8H9IHR8"/>
<comment type="caution">
    <text evidence="2">The sequence shown here is derived from an EMBL/GenBank/DDBJ whole genome shotgun (WGS) entry which is preliminary data.</text>
</comment>
<organism evidence="2 3">
    <name type="scientific">Paraglaciecola chathamensis</name>
    <dbReference type="NCBI Taxonomy" id="368405"/>
    <lineage>
        <taxon>Bacteria</taxon>
        <taxon>Pseudomonadati</taxon>
        <taxon>Pseudomonadota</taxon>
        <taxon>Gammaproteobacteria</taxon>
        <taxon>Alteromonadales</taxon>
        <taxon>Alteromonadaceae</taxon>
        <taxon>Paraglaciecola</taxon>
    </lineage>
</organism>
<dbReference type="EMBL" id="BMZC01000034">
    <property type="protein sequence ID" value="GGZ84780.1"/>
    <property type="molecule type" value="Genomic_DNA"/>
</dbReference>
<dbReference type="InterPro" id="IPR036866">
    <property type="entry name" value="RibonucZ/Hydroxyglut_hydro"/>
</dbReference>
<sequence>MLKNFKEKAPEPQHLLHVGNNLYWLRISMPFALDHINIWLIEEADGWVVIDTGPNTSKAKEQWLAVINNQLKGKPITRIICTHGHPDHIGLVGWLLEELEHKPSFSISMPDYKYYQMLFSCEPSVPRDQLNEFYTGYGEGQKQVKAYFRNIDTFRSIIYPVDSPCQVLQDEQIVTLGNHQWRIVMGYGHASEHACFYCQELDILIAGDQILPSITPNISIWPDAPDANPMQLYFDSAQHISTVITDETLILPAHGLAFYGGVSRLNKIVYGHKEKLEQLYLHCKEPKQVNETYQVLFNCEVDSGNDLFAFGEALASLQILVKAGRLKVTLNEQGVKLFQQA</sequence>
<protein>
    <submittedName>
        <fullName evidence="2">Zinc metallohydrolase glyoxalase II family protein</fullName>
    </submittedName>
</protein>
<proteinExistence type="predicted"/>
<dbReference type="PANTHER" id="PTHR23131">
    <property type="entry name" value="ENDORIBONUCLEASE LACTB2"/>
    <property type="match status" value="1"/>
</dbReference>
<dbReference type="Pfam" id="PF21221">
    <property type="entry name" value="B_lactamase-like_C"/>
    <property type="match status" value="1"/>
</dbReference>
<dbReference type="RefSeq" id="WP_024017274.1">
    <property type="nucleotide sequence ID" value="NZ_BMZC01000034.1"/>
</dbReference>
<dbReference type="InterPro" id="IPR001279">
    <property type="entry name" value="Metallo-B-lactamas"/>
</dbReference>
<evidence type="ECO:0000313" key="3">
    <source>
        <dbReference type="Proteomes" id="UP000622604"/>
    </source>
</evidence>
<evidence type="ECO:0000259" key="1">
    <source>
        <dbReference type="SMART" id="SM00849"/>
    </source>
</evidence>
<dbReference type="PANTHER" id="PTHR23131:SF4">
    <property type="entry name" value="METALLO-BETA-LACTAMASE SUPERFAMILY POTEIN"/>
    <property type="match status" value="1"/>
</dbReference>
<accession>A0A8H9IHR8</accession>
<dbReference type="InterPro" id="IPR048933">
    <property type="entry name" value="B_lactamase-like_C"/>
</dbReference>
<dbReference type="InterPro" id="IPR050662">
    <property type="entry name" value="Sec-metab_biosynth-thioest"/>
</dbReference>
<feature type="domain" description="Metallo-beta-lactamase" evidence="1">
    <location>
        <begin position="35"/>
        <end position="254"/>
    </location>
</feature>
<dbReference type="Proteomes" id="UP000622604">
    <property type="component" value="Unassembled WGS sequence"/>
</dbReference>
<reference evidence="2" key="2">
    <citation type="submission" date="2020-09" db="EMBL/GenBank/DDBJ databases">
        <authorList>
            <person name="Sun Q."/>
            <person name="Kim S."/>
        </authorList>
    </citation>
    <scope>NUCLEOTIDE SEQUENCE</scope>
    <source>
        <strain evidence="2">KCTC 32337</strain>
    </source>
</reference>
<dbReference type="SUPFAM" id="SSF56281">
    <property type="entry name" value="Metallo-hydrolase/oxidoreductase"/>
    <property type="match status" value="1"/>
</dbReference>
<dbReference type="Gene3D" id="3.60.15.10">
    <property type="entry name" value="Ribonuclease Z/Hydroxyacylglutathione hydrolase-like"/>
    <property type="match status" value="1"/>
</dbReference>
<evidence type="ECO:0000313" key="2">
    <source>
        <dbReference type="EMBL" id="GGZ84780.1"/>
    </source>
</evidence>
<name>A0A8H9IHR8_9ALTE</name>
<dbReference type="SMART" id="SM00849">
    <property type="entry name" value="Lactamase_B"/>
    <property type="match status" value="1"/>
</dbReference>
<dbReference type="Pfam" id="PF00753">
    <property type="entry name" value="Lactamase_B"/>
    <property type="match status" value="1"/>
</dbReference>